<dbReference type="EMBL" id="JBHSOC010000002">
    <property type="protein sequence ID" value="MFC5640112.1"/>
    <property type="molecule type" value="Genomic_DNA"/>
</dbReference>
<gene>
    <name evidence="3" type="ORF">ACFPZF_01920</name>
</gene>
<dbReference type="InterPro" id="IPR010982">
    <property type="entry name" value="Lambda_DNA-bd_dom_sf"/>
</dbReference>
<dbReference type="Pfam" id="PF12900">
    <property type="entry name" value="Pyridox_ox_2"/>
    <property type="match status" value="1"/>
</dbReference>
<dbReference type="SMART" id="SM00530">
    <property type="entry name" value="HTH_XRE"/>
    <property type="match status" value="1"/>
</dbReference>
<dbReference type="InterPro" id="IPR012349">
    <property type="entry name" value="Split_barrel_FMN-bd"/>
</dbReference>
<reference evidence="4" key="1">
    <citation type="journal article" date="2019" name="Int. J. Syst. Evol. Microbiol.">
        <title>The Global Catalogue of Microorganisms (GCM) 10K type strain sequencing project: providing services to taxonomists for standard genome sequencing and annotation.</title>
        <authorList>
            <consortium name="The Broad Institute Genomics Platform"/>
            <consortium name="The Broad Institute Genome Sequencing Center for Infectious Disease"/>
            <person name="Wu L."/>
            <person name="Ma J."/>
        </authorList>
    </citation>
    <scope>NUCLEOTIDE SEQUENCE [LARGE SCALE GENOMIC DNA]</scope>
    <source>
        <strain evidence="4">CGMCC 4.1622</strain>
    </source>
</reference>
<dbReference type="SUPFAM" id="SSF47413">
    <property type="entry name" value="lambda repressor-like DNA-binding domains"/>
    <property type="match status" value="1"/>
</dbReference>
<organism evidence="3 4">
    <name type="scientific">Kitasatospora cinereorecta</name>
    <dbReference type="NCBI Taxonomy" id="285560"/>
    <lineage>
        <taxon>Bacteria</taxon>
        <taxon>Bacillati</taxon>
        <taxon>Actinomycetota</taxon>
        <taxon>Actinomycetes</taxon>
        <taxon>Kitasatosporales</taxon>
        <taxon>Streptomycetaceae</taxon>
        <taxon>Kitasatospora</taxon>
    </lineage>
</organism>
<protein>
    <submittedName>
        <fullName evidence="3">Helix-turn-helix domain-containing protein</fullName>
    </submittedName>
</protein>
<dbReference type="SUPFAM" id="SSF50475">
    <property type="entry name" value="FMN-binding split barrel"/>
    <property type="match status" value="1"/>
</dbReference>
<evidence type="ECO:0000313" key="4">
    <source>
        <dbReference type="Proteomes" id="UP001596066"/>
    </source>
</evidence>
<feature type="region of interest" description="Disordered" evidence="1">
    <location>
        <begin position="221"/>
        <end position="241"/>
    </location>
</feature>
<proteinExistence type="predicted"/>
<accession>A0ABW0V5D8</accession>
<name>A0ABW0V5D8_9ACTN</name>
<dbReference type="CDD" id="cd00093">
    <property type="entry name" value="HTH_XRE"/>
    <property type="match status" value="1"/>
</dbReference>
<evidence type="ECO:0000256" key="1">
    <source>
        <dbReference type="SAM" id="MobiDB-lite"/>
    </source>
</evidence>
<dbReference type="Gene3D" id="1.10.260.40">
    <property type="entry name" value="lambda repressor-like DNA-binding domains"/>
    <property type="match status" value="1"/>
</dbReference>
<dbReference type="Pfam" id="PF13560">
    <property type="entry name" value="HTH_31"/>
    <property type="match status" value="1"/>
</dbReference>
<evidence type="ECO:0000259" key="2">
    <source>
        <dbReference type="PROSITE" id="PS50943"/>
    </source>
</evidence>
<dbReference type="RefSeq" id="WP_346142082.1">
    <property type="nucleotide sequence ID" value="NZ_BAAAUA010000008.1"/>
</dbReference>
<dbReference type="InterPro" id="IPR001387">
    <property type="entry name" value="Cro/C1-type_HTH"/>
</dbReference>
<dbReference type="Proteomes" id="UP001596066">
    <property type="component" value="Unassembled WGS sequence"/>
</dbReference>
<sequence>MFMHAASDASDRDRAINPGDLGRRITLRREQLGLSRTATATRAGMAEEYLAYLETSPTVVDIGPLLRLAVALETSADQLLGGGLDLPPGRAAAAARPRLEELAAAECWARLAPGGIGRVALTTPDGPIVLPVNFRVLDGAVLFRTGVDGPLAAAVGNRVAVEVDRVDEAMRTGWSILVVGEGSRLADRAAAELLRHQGGPDPWAGGDRELWVRVEPAAVTGRTVTTADDSTESAGTERSSR</sequence>
<dbReference type="InterPro" id="IPR024747">
    <property type="entry name" value="Pyridox_Oxase-rel"/>
</dbReference>
<dbReference type="Gene3D" id="2.30.110.10">
    <property type="entry name" value="Electron Transport, Fmn-binding Protein, Chain A"/>
    <property type="match status" value="1"/>
</dbReference>
<comment type="caution">
    <text evidence="3">The sequence shown here is derived from an EMBL/GenBank/DDBJ whole genome shotgun (WGS) entry which is preliminary data.</text>
</comment>
<feature type="compositionally biased region" description="Polar residues" evidence="1">
    <location>
        <begin position="222"/>
        <end position="241"/>
    </location>
</feature>
<dbReference type="PROSITE" id="PS50943">
    <property type="entry name" value="HTH_CROC1"/>
    <property type="match status" value="1"/>
</dbReference>
<keyword evidence="4" id="KW-1185">Reference proteome</keyword>
<evidence type="ECO:0000313" key="3">
    <source>
        <dbReference type="EMBL" id="MFC5640112.1"/>
    </source>
</evidence>
<feature type="domain" description="HTH cro/C1-type" evidence="2">
    <location>
        <begin position="25"/>
        <end position="79"/>
    </location>
</feature>